<dbReference type="Gene3D" id="1.10.510.10">
    <property type="entry name" value="Transferase(Phosphotransferase) domain 1"/>
    <property type="match status" value="1"/>
</dbReference>
<feature type="compositionally biased region" description="Polar residues" evidence="11">
    <location>
        <begin position="2028"/>
        <end position="2042"/>
    </location>
</feature>
<feature type="compositionally biased region" description="Low complexity" evidence="11">
    <location>
        <begin position="302"/>
        <end position="339"/>
    </location>
</feature>
<feature type="compositionally biased region" description="Low complexity" evidence="11">
    <location>
        <begin position="3109"/>
        <end position="3120"/>
    </location>
</feature>
<dbReference type="Gene3D" id="3.10.20.90">
    <property type="entry name" value="Phosphatidylinositol 3-kinase Catalytic Subunit, Chain A, domain 1"/>
    <property type="match status" value="2"/>
</dbReference>
<feature type="coiled-coil region" evidence="10">
    <location>
        <begin position="3179"/>
        <end position="3206"/>
    </location>
</feature>
<reference evidence="12" key="1">
    <citation type="submission" date="2020-11" db="EMBL/GenBank/DDBJ databases">
        <authorList>
            <person name="Tran Van P."/>
        </authorList>
    </citation>
    <scope>NUCLEOTIDE SEQUENCE</scope>
</reference>
<dbReference type="Gene3D" id="3.30.200.20">
    <property type="entry name" value="Phosphorylase Kinase, domain 1"/>
    <property type="match status" value="2"/>
</dbReference>
<feature type="compositionally biased region" description="Polar residues" evidence="11">
    <location>
        <begin position="2009"/>
        <end position="2020"/>
    </location>
</feature>
<keyword evidence="3" id="KW-0723">Serine/threonine-protein kinase</keyword>
<feature type="region of interest" description="Disordered" evidence="11">
    <location>
        <begin position="1506"/>
        <end position="1739"/>
    </location>
</feature>
<evidence type="ECO:0000256" key="3">
    <source>
        <dbReference type="ARBA" id="ARBA00022527"/>
    </source>
</evidence>
<feature type="region of interest" description="Disordered" evidence="11">
    <location>
        <begin position="887"/>
        <end position="910"/>
    </location>
</feature>
<feature type="compositionally biased region" description="Polar residues" evidence="11">
    <location>
        <begin position="2121"/>
        <end position="2132"/>
    </location>
</feature>
<dbReference type="Pfam" id="PF24889">
    <property type="entry name" value="CCTL2_WNK"/>
    <property type="match status" value="1"/>
</dbReference>
<feature type="compositionally biased region" description="Basic and acidic residues" evidence="11">
    <location>
        <begin position="1683"/>
        <end position="1692"/>
    </location>
</feature>
<comment type="catalytic activity">
    <reaction evidence="8">
        <text>L-threonyl-[protein] + ATP = O-phospho-L-threonyl-[protein] + ADP + H(+)</text>
        <dbReference type="Rhea" id="RHEA:46608"/>
        <dbReference type="Rhea" id="RHEA-COMP:11060"/>
        <dbReference type="Rhea" id="RHEA-COMP:11605"/>
        <dbReference type="ChEBI" id="CHEBI:15378"/>
        <dbReference type="ChEBI" id="CHEBI:30013"/>
        <dbReference type="ChEBI" id="CHEBI:30616"/>
        <dbReference type="ChEBI" id="CHEBI:61977"/>
        <dbReference type="ChEBI" id="CHEBI:456216"/>
        <dbReference type="EC" id="2.7.11.1"/>
    </reaction>
</comment>
<feature type="compositionally biased region" description="Polar residues" evidence="11">
    <location>
        <begin position="3285"/>
        <end position="3301"/>
    </location>
</feature>
<keyword evidence="10" id="KW-0175">Coiled coil</keyword>
<feature type="compositionally biased region" description="Pro residues" evidence="11">
    <location>
        <begin position="2268"/>
        <end position="2278"/>
    </location>
</feature>
<evidence type="ECO:0000256" key="10">
    <source>
        <dbReference type="SAM" id="Coils"/>
    </source>
</evidence>
<sequence>MTTGGQAITPKSTATVGRRSTVVMSREDKGNSETMSARRTHSSSSSSTPSRTHTTSSSRLKPSGTTTVKTTSTTAGPHQGTRPLRSPTPPKSDYHPPLGSANNHRPRTPPTKSGSSPSSTPSSNMFLSSLYGVRSRPRNFSSASDEDDAKFASIQEEESAAQHQVHSHGPGSGGFHRLPNGRSSPSTSENCASPLSSTPITKGLSTHSLPESSSPSTPASKTNSKKHLGWKGNGLFGSSSKQSVNNGTSTTSPTTGTTSTTSTFKTPFTRSRSQTIKQTEVSSPASTDSCATVPSRTQNTHTPVSKSISTSPVTSSPLDLSVRGSSTSSRRSGGPLGLLTRKKFSSHRREEASPGGPSVVPPPSNVIPNQPLSPSGKSLSSSAALSSLSSAAESNSESTTSVTVTSIENSVISSAMGSGDRKSNQTSQRVKGDDDEELRAVDRSPCGRFLKFDEEIGRGSFKTVYRGLDTDTGVDVAWCELQVSFSPPRPRSYPVLLPPTLPPSPTTVSSSFLSSFVGSPRRNPLSVDCMEKKLHKKERERFKEEAEMLKKLQHANIVRFYDYWEVVMPKRKYIVLVTELMTSGTLKTYLRRFKKVNMKMLKSWCRQILKGLSFLHTRSPPIIHRDLKCDNIFITGTTGSVKIGDLGLATLKNRSFAKSVIGTPEFMAPEVYDEKYDESVDVYAFGMCMLEMATSEYPYAECSGPAQIYRKVTSGVRPLCFDRIESPEIKEIVDQCTRLRREERQVYLYLLYLQMGKPTVKTLLSHEFFLDDIGLKVEIVNREKATQSVEEKVDLQLRVVDANLRKLRHKESNAAMPCDQNEAIQFDYKLNSDKPEDIAKAMAHTKVIHEDDVRTVAQLLANQINQLLRDREAFKSKEASAAYAASCNTQQNNQSSQTSPTAHPQQVPATAEEMAMDENQQIMMIQTNQGDAAAMGLGHGAISDRPASGQLMRINWGLIPVLHMHLDSGYATVNQPPMDMHQSYTTGDLMAPPTSTNIFGNQPYLQAPTVGTAFAPQQQPQPPSSSSSHHGGHWGMAPSPHHTVHIAHHGGGYDSPYHSPQPQRSRSESGYPPGMPYSHQPYQQNYYSIPSYRRYSEFYLQSPPHSYPDSRLDPGWQRHPGGQEPSSPSETRRHQSVANLQSRIATAGQVGSTSHAQTPPVVVSSGRWFIGNESQPDIPTLTSPRVRGGSVLEGTGWASTDSDHDTATPLRRSFMSLQDLNHSQTFLVEDNQQPETPVDDCVFDAQSPTSNPRYPPSFQAVQSQPCSRAQSPFPWHMMSQLTEPSEEPQPLSHALLARSGYSSVSSSTSELAGHRIPQPDSFSATASSIQRSKLPTSIRRSSFSQLQTGSRPMTPTTALQTRAARKVGLALSAPSTSANSVPTSTATRADQFIRRRPVRRPSRRRTTTATLYRRQNSGSQESQASTSLVYASPKSIMASSTPVPQNLHRSRSVLEPLLQTSPSLVPESPTQVMMVSPLGPPTTQPTIYEAVQDPVALEDALQTLTGFSGTLDNPTADPARDGGTVGGEPPSRRSSSRRRSPASAVGPPETEGARSRSRSRSVPQFQRMVSTENPVVPDPGFSKSSLKLDTGCKTSSSPVSTTPSPTISNRSLFFPSKSRQPVRVRLSRRDKPLASSSSTPGNNRSTKESRAEQPLEELGASPGAPGTSAGGDSMQTSLTGELPRSESGDIHEGLPTGQSLVAAGNGLMAGGGGSDSAGELSESSVTGTTQTKAKTRSKRRKTDEVFLFRLAVLSVKGKEVECQIETAKEKTVRFKFDRDDPDMDPSDVANNLVMNNLLPESDSDFLTTQLEILIEKLRQSPNEIPVLPPIPTTCSPDLSTNRRKGTTTGGLSIASPIPENQVPSSPATQAKKKGRFTIQKVEEGVPTSATGDQPADVETTVPPSESSTIPVSSASGTPESTVGSEGTQEKFIERETVDRGVPPAIRRRLMPPNRSVSMPNTPPSLPPSPLASNSPQSSGGPVLGSIEHLHKALSSITSGCNTTSSTSSQVVDSAEATTDQHPGVQRKFSPQVSSTATSTTSGLPVLHQDAVAHFGHSTTSRPTRPSTWSLPPPLLSRPATFAKASLTPTTLQQPMPPSSPFLHLFAAPPASTTSASTTPPQCSTPGSSTTQPPAVRSHLPTQPPPPSKSQIPPHALNPQPPAGGSQGLPPSSSKAQPIPASKAQSVPPPSSKPQPAIPPNPLPTPSSHLSCSNLPALTQPPQPQQPPPAKAQSVPPQPNLSCTNLTSLAQSSAAKAQSVPPAAKGFQQPPPGSLPPLHPAVQNVSSTPSAQQSSRRNSMASSSATTDSHHPHRLIHPPPSQIPTFKHRRSHSASIVPTNNTKSFSTTTNRKRSEFFSPPPSQYATVTSTGYLYNSYSETLVQGGTRQAPVIEPLSPHMTMMLRGDPSYMYLIPVLSPHPVFNAHRPAVASQNGHTRSLHNLQANFTYHPGQLSPIPGSLQEENPFLSHSQPRRTSSPIVFKRKHSSPKFRTQSPSPQGTPGHFPQVSESSEVNQRVPTSMGSQSANTTVSGVTASKPRQANLQGLQEELAKLHVGLRTSTAPGMKIDSPSVSTCTTRPPSRMASADPSVTTSTVAPATTATAQKPKAAPVPPVGHPVPTQQPVPAPAAPVRATSEEAQSLPTRGAEVPSSGFYIGDEEDPESSIHMLPSRQPYPSVQQISRFTVSKVEEDRQQAQASINREESTVGRFSVASVPENSPAASQHATQQPPISYPQSHPQQPYVQQIQVGYPYHPNEAVTTTTASSSMQRPNSIPWLPTSYPSSFEPVPPRTTMTTSPMASFPNSPSGEYQGHPPLRKGSAVEMSRRVGPQSASRVTFAVHKPASIPEHIEQHHGGQPIVKKKLAPSLSAPVPRAQLEAPLTSTTTSAPVTILPNQQPQSRVHSLRRHQMKQTKLSPPLQEIIWDFDPPRTTATVPYPRRIAQSVDSMHQQPPAILSPKRARKLATMPKSESYTDLSSQRHLTNVQPAAKGHRRTGSYGLPTNSSFSDFDSPCGSPFMSLQRRKKKARHITSLHEGDSRRFMTPPPRHTYQHHPHHQQSRGSLGSRRHYRNEGHHHEHPSHSASVVSISNPELLDIHDYQEDGMIDESCRSSTSTTSTSSSSGEDSGKTKRELLSLIQMIKRSGPDCLRTIEEALSADPSMEGIPPYPDVYDSESEEMSIEEEFRLLLERQRREINDLQRRHDQELVEFQRKFRANPHGPSHAPETHYYTAPPQHHPLIMTESVGNGGNHIPMEGHGGVPMGPWYYPSAFPPPSSQGGYYVHVSQPAGQQMSHPVQAPYQTHPNLPPHN</sequence>
<feature type="region of interest" description="Disordered" evidence="11">
    <location>
        <begin position="2447"/>
        <end position="2534"/>
    </location>
</feature>
<feature type="compositionally biased region" description="Polar residues" evidence="11">
    <location>
        <begin position="1"/>
        <end position="15"/>
    </location>
</feature>
<feature type="compositionally biased region" description="Basic residues" evidence="11">
    <location>
        <begin position="3047"/>
        <end position="3056"/>
    </location>
</feature>
<feature type="compositionally biased region" description="Polar residues" evidence="11">
    <location>
        <begin position="2569"/>
        <end position="2578"/>
    </location>
</feature>
<feature type="compositionally biased region" description="Basic residues" evidence="11">
    <location>
        <begin position="1394"/>
        <end position="1406"/>
    </location>
</feature>
<feature type="compositionally biased region" description="Polar residues" evidence="11">
    <location>
        <begin position="181"/>
        <end position="204"/>
    </location>
</feature>
<feature type="compositionally biased region" description="Low complexity" evidence="11">
    <location>
        <begin position="1716"/>
        <end position="1732"/>
    </location>
</feature>
<feature type="compositionally biased region" description="Low complexity" evidence="11">
    <location>
        <begin position="2249"/>
        <end position="2264"/>
    </location>
</feature>
<comment type="catalytic activity">
    <reaction evidence="9">
        <text>L-seryl-[protein] + ATP = O-phospho-L-seryl-[protein] + ADP + H(+)</text>
        <dbReference type="Rhea" id="RHEA:17989"/>
        <dbReference type="Rhea" id="RHEA-COMP:9863"/>
        <dbReference type="Rhea" id="RHEA-COMP:11604"/>
        <dbReference type="ChEBI" id="CHEBI:15378"/>
        <dbReference type="ChEBI" id="CHEBI:29999"/>
        <dbReference type="ChEBI" id="CHEBI:30616"/>
        <dbReference type="ChEBI" id="CHEBI:83421"/>
        <dbReference type="ChEBI" id="CHEBI:456216"/>
        <dbReference type="EC" id="2.7.11.1"/>
    </reaction>
</comment>
<feature type="region of interest" description="Disordered" evidence="11">
    <location>
        <begin position="2787"/>
        <end position="2820"/>
    </location>
</feature>
<keyword evidence="5" id="KW-0547">Nucleotide-binding</keyword>
<feature type="compositionally biased region" description="Low complexity" evidence="11">
    <location>
        <begin position="247"/>
        <end position="273"/>
    </location>
</feature>
<keyword evidence="4" id="KW-0808">Transferase</keyword>
<dbReference type="EMBL" id="OB660027">
    <property type="protein sequence ID" value="CAD7222108.1"/>
    <property type="molecule type" value="Genomic_DNA"/>
</dbReference>
<feature type="compositionally biased region" description="Polar residues" evidence="11">
    <location>
        <begin position="2488"/>
        <end position="2498"/>
    </location>
</feature>
<feature type="region of interest" description="Disordered" evidence="11">
    <location>
        <begin position="2055"/>
        <end position="2075"/>
    </location>
</feature>
<organism evidence="12">
    <name type="scientific">Cyprideis torosa</name>
    <dbReference type="NCBI Taxonomy" id="163714"/>
    <lineage>
        <taxon>Eukaryota</taxon>
        <taxon>Metazoa</taxon>
        <taxon>Ecdysozoa</taxon>
        <taxon>Arthropoda</taxon>
        <taxon>Crustacea</taxon>
        <taxon>Oligostraca</taxon>
        <taxon>Ostracoda</taxon>
        <taxon>Podocopa</taxon>
        <taxon>Podocopida</taxon>
        <taxon>Cytherocopina</taxon>
        <taxon>Cytheroidea</taxon>
        <taxon>Cytherideidae</taxon>
        <taxon>Cyprideis</taxon>
    </lineage>
</organism>
<dbReference type="InterPro" id="IPR008271">
    <property type="entry name" value="Ser/Thr_kinase_AS"/>
</dbReference>
<dbReference type="Pfam" id="PF12202">
    <property type="entry name" value="OSR1_C"/>
    <property type="match status" value="1"/>
</dbReference>
<dbReference type="PANTHER" id="PTHR13902">
    <property type="entry name" value="SERINE/THREONINE-PROTEIN KINASE WNK WITH NO LYSINE -RELATED"/>
    <property type="match status" value="1"/>
</dbReference>
<feature type="compositionally biased region" description="Pro residues" evidence="11">
    <location>
        <begin position="2608"/>
        <end position="2627"/>
    </location>
</feature>
<feature type="compositionally biased region" description="Low complexity" evidence="11">
    <location>
        <begin position="1659"/>
        <end position="1671"/>
    </location>
</feature>
<feature type="compositionally biased region" description="Low complexity" evidence="11">
    <location>
        <begin position="2587"/>
        <end position="2607"/>
    </location>
</feature>
<feature type="region of interest" description="Disordered" evidence="11">
    <location>
        <begin position="2560"/>
        <end position="2627"/>
    </location>
</feature>
<feature type="compositionally biased region" description="Pro residues" evidence="11">
    <location>
        <begin position="1960"/>
        <end position="1969"/>
    </location>
</feature>
<accession>A0A7R8VZT7</accession>
<gene>
    <name evidence="12" type="ORF">CTOB1V02_LOCUS125</name>
</gene>
<evidence type="ECO:0000256" key="11">
    <source>
        <dbReference type="SAM" id="MobiDB-lite"/>
    </source>
</evidence>
<dbReference type="PROSITE" id="PS00108">
    <property type="entry name" value="PROTEIN_KINASE_ST"/>
    <property type="match status" value="1"/>
</dbReference>
<feature type="compositionally biased region" description="Polar residues" evidence="11">
    <location>
        <begin position="2714"/>
        <end position="2739"/>
    </location>
</feature>
<dbReference type="PROSITE" id="PS50011">
    <property type="entry name" value="PROTEIN_KINASE_DOM"/>
    <property type="match status" value="1"/>
</dbReference>
<feature type="region of interest" description="Disordered" evidence="11">
    <location>
        <begin position="1824"/>
        <end position="1984"/>
    </location>
</feature>
<feature type="compositionally biased region" description="Polar residues" evidence="11">
    <location>
        <begin position="1901"/>
        <end position="1926"/>
    </location>
</feature>
<feature type="compositionally biased region" description="Low complexity" evidence="11">
    <location>
        <begin position="205"/>
        <end position="222"/>
    </location>
</feature>
<feature type="region of interest" description="Disordered" evidence="11">
    <location>
        <begin position="1"/>
        <end position="381"/>
    </location>
</feature>
<dbReference type="InterPro" id="IPR050588">
    <property type="entry name" value="WNK_Ser-Thr_kinase"/>
</dbReference>
<dbReference type="SUPFAM" id="SSF56112">
    <property type="entry name" value="Protein kinase-like (PK-like)"/>
    <property type="match status" value="1"/>
</dbReference>
<dbReference type="OrthoDB" id="4062651at2759"/>
<dbReference type="InterPro" id="IPR056865">
    <property type="entry name" value="CCTL2_WNK"/>
</dbReference>
<dbReference type="InterPro" id="IPR000719">
    <property type="entry name" value="Prot_kinase_dom"/>
</dbReference>
<evidence type="ECO:0000256" key="4">
    <source>
        <dbReference type="ARBA" id="ARBA00022679"/>
    </source>
</evidence>
<dbReference type="SMART" id="SM00220">
    <property type="entry name" value="S_TKc"/>
    <property type="match status" value="1"/>
</dbReference>
<feature type="compositionally biased region" description="Low complexity" evidence="11">
    <location>
        <begin position="1998"/>
        <end position="2008"/>
    </location>
</feature>
<feature type="compositionally biased region" description="Low complexity" evidence="11">
    <location>
        <begin position="110"/>
        <end position="129"/>
    </location>
</feature>
<protein>
    <recommendedName>
        <fullName evidence="2">non-specific serine/threonine protein kinase</fullName>
        <ecNumber evidence="2">2.7.11.1</ecNumber>
    </recommendedName>
</protein>
<feature type="region of interest" description="Disordered" evidence="11">
    <location>
        <begin position="3285"/>
        <end position="3307"/>
    </location>
</feature>
<feature type="compositionally biased region" description="Basic and acidic residues" evidence="11">
    <location>
        <begin position="1927"/>
        <end position="1938"/>
    </location>
</feature>
<feature type="compositionally biased region" description="Polar residues" evidence="11">
    <location>
        <begin position="1320"/>
        <end position="1360"/>
    </location>
</feature>
<feature type="compositionally biased region" description="Low complexity" evidence="11">
    <location>
        <begin position="2338"/>
        <end position="2348"/>
    </location>
</feature>
<feature type="compositionally biased region" description="Polar residues" evidence="11">
    <location>
        <begin position="2506"/>
        <end position="2534"/>
    </location>
</feature>
<feature type="region of interest" description="Disordered" evidence="11">
    <location>
        <begin position="1014"/>
        <end position="1082"/>
    </location>
</feature>
<feature type="region of interest" description="Disordered" evidence="11">
    <location>
        <begin position="1103"/>
        <end position="1137"/>
    </location>
</feature>
<feature type="compositionally biased region" description="Low complexity" evidence="11">
    <location>
        <begin position="2289"/>
        <end position="2304"/>
    </location>
</feature>
<name>A0A7R8VZT7_9CRUS</name>
<feature type="compositionally biased region" description="Low complexity" evidence="11">
    <location>
        <begin position="2057"/>
        <end position="2069"/>
    </location>
</feature>
<feature type="compositionally biased region" description="Polar residues" evidence="11">
    <location>
        <begin position="1560"/>
        <end position="1573"/>
    </location>
</feature>
<feature type="compositionally biased region" description="Low complexity" evidence="11">
    <location>
        <begin position="2106"/>
        <end position="2120"/>
    </location>
</feature>
<dbReference type="InterPro" id="IPR011009">
    <property type="entry name" value="Kinase-like_dom_sf"/>
</dbReference>
<feature type="compositionally biased region" description="Polar residues" evidence="11">
    <location>
        <begin position="236"/>
        <end position="246"/>
    </location>
</feature>
<feature type="compositionally biased region" description="Low complexity" evidence="11">
    <location>
        <begin position="887"/>
        <end position="902"/>
    </location>
</feature>
<dbReference type="InterPro" id="IPR024678">
    <property type="entry name" value="Kinase_OSR1/WNK_CCT"/>
</dbReference>
<feature type="compositionally biased region" description="Pro residues" evidence="11">
    <location>
        <begin position="2186"/>
        <end position="2204"/>
    </location>
</feature>
<evidence type="ECO:0000256" key="7">
    <source>
        <dbReference type="ARBA" id="ARBA00022840"/>
    </source>
</evidence>
<feature type="region of interest" description="Disordered" evidence="11">
    <location>
        <begin position="1998"/>
        <end position="2043"/>
    </location>
</feature>
<feature type="region of interest" description="Disordered" evidence="11">
    <location>
        <begin position="1306"/>
        <end position="1426"/>
    </location>
</feature>
<keyword evidence="6" id="KW-0418">Kinase</keyword>
<dbReference type="GO" id="GO:0005524">
    <property type="term" value="F:ATP binding"/>
    <property type="evidence" value="ECO:0007669"/>
    <property type="project" value="UniProtKB-KW"/>
</dbReference>
<feature type="region of interest" description="Disordered" evidence="11">
    <location>
        <begin position="412"/>
        <end position="439"/>
    </location>
</feature>
<feature type="compositionally biased region" description="Pro residues" evidence="11">
    <location>
        <begin position="2218"/>
        <end position="2229"/>
    </location>
</feature>
<evidence type="ECO:0000256" key="1">
    <source>
        <dbReference type="ARBA" id="ARBA00001946"/>
    </source>
</evidence>
<dbReference type="Pfam" id="PF00069">
    <property type="entry name" value="Pkinase"/>
    <property type="match status" value="1"/>
</dbReference>
<proteinExistence type="predicted"/>
<feature type="region of interest" description="Disordered" evidence="11">
    <location>
        <begin position="2690"/>
        <end position="2739"/>
    </location>
</feature>
<evidence type="ECO:0000256" key="2">
    <source>
        <dbReference type="ARBA" id="ARBA00012513"/>
    </source>
</evidence>
<evidence type="ECO:0000256" key="8">
    <source>
        <dbReference type="ARBA" id="ARBA00047899"/>
    </source>
</evidence>
<dbReference type="FunFam" id="1.10.510.10:FF:000006">
    <property type="entry name" value="Serine/threonine-protein kinase WNK1 isoform 2"/>
    <property type="match status" value="1"/>
</dbReference>
<feature type="region of interest" description="Disordered" evidence="11">
    <location>
        <begin position="3105"/>
        <end position="3127"/>
    </location>
</feature>
<feature type="compositionally biased region" description="Basic residues" evidence="11">
    <location>
        <begin position="3019"/>
        <end position="3029"/>
    </location>
</feature>
<feature type="compositionally biased region" description="Low complexity" evidence="11">
    <location>
        <begin position="42"/>
        <end position="74"/>
    </location>
</feature>
<comment type="cofactor">
    <cofactor evidence="1">
        <name>Mg(2+)</name>
        <dbReference type="ChEBI" id="CHEBI:18420"/>
    </cofactor>
</comment>
<dbReference type="GO" id="GO:0004674">
    <property type="term" value="F:protein serine/threonine kinase activity"/>
    <property type="evidence" value="ECO:0007669"/>
    <property type="project" value="UniProtKB-KW"/>
</dbReference>
<feature type="compositionally biased region" description="Polar residues" evidence="11">
    <location>
        <begin position="1634"/>
        <end position="1644"/>
    </location>
</feature>
<feature type="compositionally biased region" description="Polar residues" evidence="11">
    <location>
        <begin position="1373"/>
        <end position="1388"/>
    </location>
</feature>
<evidence type="ECO:0000256" key="9">
    <source>
        <dbReference type="ARBA" id="ARBA00048679"/>
    </source>
</evidence>
<dbReference type="EC" id="2.7.11.1" evidence="2"/>
<feature type="compositionally biased region" description="Polar residues" evidence="11">
    <location>
        <begin position="1415"/>
        <end position="1426"/>
    </location>
</feature>
<keyword evidence="7" id="KW-0067">ATP-binding</keyword>
<feature type="region of interest" description="Disordered" evidence="11">
    <location>
        <begin position="2089"/>
        <end position="2361"/>
    </location>
</feature>
<evidence type="ECO:0000256" key="5">
    <source>
        <dbReference type="ARBA" id="ARBA00022741"/>
    </source>
</evidence>
<evidence type="ECO:0000313" key="12">
    <source>
        <dbReference type="EMBL" id="CAD7222108.1"/>
    </source>
</evidence>
<feature type="compositionally biased region" description="Polar residues" evidence="11">
    <location>
        <begin position="2466"/>
        <end position="2477"/>
    </location>
</feature>
<feature type="compositionally biased region" description="Polar residues" evidence="11">
    <location>
        <begin position="2239"/>
        <end position="2248"/>
    </location>
</feature>
<feature type="region of interest" description="Disordered" evidence="11">
    <location>
        <begin position="2983"/>
        <end position="3086"/>
    </location>
</feature>
<evidence type="ECO:0000256" key="6">
    <source>
        <dbReference type="ARBA" id="ARBA00022777"/>
    </source>
</evidence>
<dbReference type="CDD" id="cd13983">
    <property type="entry name" value="STKc_WNK"/>
    <property type="match status" value="1"/>
</dbReference>
<feature type="compositionally biased region" description="Polar residues" evidence="11">
    <location>
        <begin position="274"/>
        <end position="301"/>
    </location>
</feature>
<feature type="compositionally biased region" description="Polar residues" evidence="11">
    <location>
        <begin position="2790"/>
        <end position="2806"/>
    </location>
</feature>
<feature type="compositionally biased region" description="Low complexity" evidence="11">
    <location>
        <begin position="1594"/>
        <end position="1608"/>
    </location>
</feature>